<feature type="signal peptide" evidence="1">
    <location>
        <begin position="1"/>
        <end position="24"/>
    </location>
</feature>
<reference evidence="2" key="1">
    <citation type="journal article" date="2023" name="Mol. Phylogenet. Evol.">
        <title>Genome-scale phylogeny and comparative genomics of the fungal order Sordariales.</title>
        <authorList>
            <person name="Hensen N."/>
            <person name="Bonometti L."/>
            <person name="Westerberg I."/>
            <person name="Brannstrom I.O."/>
            <person name="Guillou S."/>
            <person name="Cros-Aarteil S."/>
            <person name="Calhoun S."/>
            <person name="Haridas S."/>
            <person name="Kuo A."/>
            <person name="Mondo S."/>
            <person name="Pangilinan J."/>
            <person name="Riley R."/>
            <person name="LaButti K."/>
            <person name="Andreopoulos B."/>
            <person name="Lipzen A."/>
            <person name="Chen C."/>
            <person name="Yan M."/>
            <person name="Daum C."/>
            <person name="Ng V."/>
            <person name="Clum A."/>
            <person name="Steindorff A."/>
            <person name="Ohm R.A."/>
            <person name="Martin F."/>
            <person name="Silar P."/>
            <person name="Natvig D.O."/>
            <person name="Lalanne C."/>
            <person name="Gautier V."/>
            <person name="Ament-Velasquez S.L."/>
            <person name="Kruys A."/>
            <person name="Hutchinson M.I."/>
            <person name="Powell A.J."/>
            <person name="Barry K."/>
            <person name="Miller A.N."/>
            <person name="Grigoriev I.V."/>
            <person name="Debuchy R."/>
            <person name="Gladieux P."/>
            <person name="Hiltunen Thoren M."/>
            <person name="Johannesson H."/>
        </authorList>
    </citation>
    <scope>NUCLEOTIDE SEQUENCE</scope>
    <source>
        <strain evidence="2">CBS 626.80</strain>
    </source>
</reference>
<gene>
    <name evidence="2" type="ORF">QBC32DRAFT_329932</name>
</gene>
<name>A0AAN6SKP6_9PEZI</name>
<organism evidence="2 3">
    <name type="scientific">Pseudoneurospora amorphoporcata</name>
    <dbReference type="NCBI Taxonomy" id="241081"/>
    <lineage>
        <taxon>Eukaryota</taxon>
        <taxon>Fungi</taxon>
        <taxon>Dikarya</taxon>
        <taxon>Ascomycota</taxon>
        <taxon>Pezizomycotina</taxon>
        <taxon>Sordariomycetes</taxon>
        <taxon>Sordariomycetidae</taxon>
        <taxon>Sordariales</taxon>
        <taxon>Sordariaceae</taxon>
        <taxon>Pseudoneurospora</taxon>
    </lineage>
</organism>
<dbReference type="Proteomes" id="UP001303222">
    <property type="component" value="Unassembled WGS sequence"/>
</dbReference>
<evidence type="ECO:0000256" key="1">
    <source>
        <dbReference type="SAM" id="SignalP"/>
    </source>
</evidence>
<dbReference type="EMBL" id="MU859062">
    <property type="protein sequence ID" value="KAK3956914.1"/>
    <property type="molecule type" value="Genomic_DNA"/>
</dbReference>
<keyword evidence="3" id="KW-1185">Reference proteome</keyword>
<protein>
    <submittedName>
        <fullName evidence="2">Uncharacterized protein</fullName>
    </submittedName>
</protein>
<keyword evidence="1" id="KW-0732">Signal</keyword>
<comment type="caution">
    <text evidence="2">The sequence shown here is derived from an EMBL/GenBank/DDBJ whole genome shotgun (WGS) entry which is preliminary data.</text>
</comment>
<proteinExistence type="predicted"/>
<evidence type="ECO:0000313" key="3">
    <source>
        <dbReference type="Proteomes" id="UP001303222"/>
    </source>
</evidence>
<sequence>MAARVRGGCHASALIIVAHPFLLGHPFLVYGHDEQLSCLLGTLEFPKLAGRRAGRAVGLTGPSVHAAPRKGQKDEECWRRGPKLNHGQHEVGLGDSGPCCAVQRVNPELADVPGPLLATSRPTPGNQSCLCLEAEPCLLFVLFAVGLHLKPQQCSWPFL</sequence>
<reference evidence="2" key="2">
    <citation type="submission" date="2023-06" db="EMBL/GenBank/DDBJ databases">
        <authorList>
            <consortium name="Lawrence Berkeley National Laboratory"/>
            <person name="Mondo S.J."/>
            <person name="Hensen N."/>
            <person name="Bonometti L."/>
            <person name="Westerberg I."/>
            <person name="Brannstrom I.O."/>
            <person name="Guillou S."/>
            <person name="Cros-Aarteil S."/>
            <person name="Calhoun S."/>
            <person name="Haridas S."/>
            <person name="Kuo A."/>
            <person name="Pangilinan J."/>
            <person name="Riley R."/>
            <person name="Labutti K."/>
            <person name="Andreopoulos B."/>
            <person name="Lipzen A."/>
            <person name="Chen C."/>
            <person name="Yanf M."/>
            <person name="Daum C."/>
            <person name="Ng V."/>
            <person name="Clum A."/>
            <person name="Steindorff A."/>
            <person name="Ohm R."/>
            <person name="Martin F."/>
            <person name="Silar P."/>
            <person name="Natvig D."/>
            <person name="Lalanne C."/>
            <person name="Gautier V."/>
            <person name="Ament-Velasquez S.L."/>
            <person name="Kruys A."/>
            <person name="Hutchinson M.I."/>
            <person name="Powell A.J."/>
            <person name="Barry K."/>
            <person name="Miller A.N."/>
            <person name="Grigoriev I.V."/>
            <person name="Debuchy R."/>
            <person name="Gladieux P."/>
            <person name="Thoren M.H."/>
            <person name="Johannesson H."/>
        </authorList>
    </citation>
    <scope>NUCLEOTIDE SEQUENCE</scope>
    <source>
        <strain evidence="2">CBS 626.80</strain>
    </source>
</reference>
<accession>A0AAN6SKP6</accession>
<dbReference type="AlphaFoldDB" id="A0AAN6SKP6"/>
<evidence type="ECO:0000313" key="2">
    <source>
        <dbReference type="EMBL" id="KAK3956914.1"/>
    </source>
</evidence>
<feature type="chain" id="PRO_5042998197" evidence="1">
    <location>
        <begin position="25"/>
        <end position="159"/>
    </location>
</feature>